<name>A0A1U7DDZ5_9RHOB</name>
<dbReference type="Pfam" id="PF18818">
    <property type="entry name" value="MPTase-PolyVal"/>
    <property type="match status" value="1"/>
</dbReference>
<dbReference type="InterPro" id="IPR013610">
    <property type="entry name" value="ArdC_N"/>
</dbReference>
<dbReference type="PIRSF" id="PIRSF037112">
    <property type="entry name" value="Antirestriction_ArdC"/>
    <property type="match status" value="1"/>
</dbReference>
<evidence type="ECO:0000259" key="1">
    <source>
        <dbReference type="Pfam" id="PF08401"/>
    </source>
</evidence>
<evidence type="ECO:0000313" key="4">
    <source>
        <dbReference type="Proteomes" id="UP000186559"/>
    </source>
</evidence>
<protein>
    <submittedName>
        <fullName evidence="3">Antirestriction protein</fullName>
    </submittedName>
</protein>
<evidence type="ECO:0000313" key="3">
    <source>
        <dbReference type="EMBL" id="APX26381.1"/>
    </source>
</evidence>
<dbReference type="AlphaFoldDB" id="A0A1U7DDZ5"/>
<proteinExistence type="predicted"/>
<keyword evidence="3" id="KW-0614">Plasmid</keyword>
<geneLocation type="plasmid" evidence="4">
    <name>ptpro7</name>
</geneLocation>
<dbReference type="Proteomes" id="UP000186559">
    <property type="component" value="Plasmid pTPRO7"/>
</dbReference>
<reference evidence="3 4" key="1">
    <citation type="submission" date="2016-03" db="EMBL/GenBank/DDBJ databases">
        <title>Deep-sea bacteria in the southern Pacific.</title>
        <authorList>
            <person name="Tang K."/>
        </authorList>
    </citation>
    <scope>NUCLEOTIDE SEQUENCE [LARGE SCALE GENOMIC DNA]</scope>
    <source>
        <strain evidence="3 4">JLT2016</strain>
        <plasmid evidence="4">Plasmid ptpro7</plasmid>
    </source>
</reference>
<feature type="domain" description="N-terminal" evidence="1">
    <location>
        <begin position="36"/>
        <end position="156"/>
    </location>
</feature>
<evidence type="ECO:0000259" key="2">
    <source>
        <dbReference type="Pfam" id="PF18818"/>
    </source>
</evidence>
<accession>A0A1U7DDZ5</accession>
<feature type="domain" description="Polyvalent protein metallopeptidase" evidence="2">
    <location>
        <begin position="186"/>
        <end position="311"/>
    </location>
</feature>
<gene>
    <name evidence="3" type="ORF">Ga0080559_TMP5044</name>
</gene>
<dbReference type="EMBL" id="CP014803">
    <property type="protein sequence ID" value="APX26381.1"/>
    <property type="molecule type" value="Genomic_DNA"/>
</dbReference>
<dbReference type="Pfam" id="PF08401">
    <property type="entry name" value="ArdcN"/>
    <property type="match status" value="1"/>
</dbReference>
<dbReference type="GO" id="GO:0003697">
    <property type="term" value="F:single-stranded DNA binding"/>
    <property type="evidence" value="ECO:0007669"/>
    <property type="project" value="InterPro"/>
</dbReference>
<dbReference type="KEGG" id="tpro:Ga0080559_TMP5044"/>
<dbReference type="InterPro" id="IPR017113">
    <property type="entry name" value="Antirestriction_ArdC"/>
</dbReference>
<keyword evidence="4" id="KW-1185">Reference proteome</keyword>
<sequence>MGKLSSSTALRSAHGFRAGLQTSEIIMAKSSKPKFDATASITNELIKIIDRGVLSWRKPWTVGGSSVPLRQNGEPYQGVNNFLLTMRTLMAGFSSPYWMTLRQANELDAKIIKGSKSSVVVYYGTAEREQAESAHGAEAETEDPKTIPFMKSYRVFNADQIEGLDPRFHPAAAEPVVHPERAPIPHMQSFFEAIGANVSFSGREACYVPNLDKIYMPPIELFENPRNFYAVWGHELGHWTKPRHRLNRSYGDARFGNTAYAREEIVAELCTVFLGQKLGFSAHTLELNAAYLDNWVRVLRSDKRAIFKHAADAQRACDYLVAASEAGQGEQAA</sequence>
<dbReference type="InterPro" id="IPR041459">
    <property type="entry name" value="MPTase-PolyVal"/>
</dbReference>
<organism evidence="3 4">
    <name type="scientific">Salipiger profundus</name>
    <dbReference type="NCBI Taxonomy" id="1229727"/>
    <lineage>
        <taxon>Bacteria</taxon>
        <taxon>Pseudomonadati</taxon>
        <taxon>Pseudomonadota</taxon>
        <taxon>Alphaproteobacteria</taxon>
        <taxon>Rhodobacterales</taxon>
        <taxon>Roseobacteraceae</taxon>
        <taxon>Salipiger</taxon>
    </lineage>
</organism>